<dbReference type="AlphaFoldDB" id="A0A402ATA8"/>
<sequence length="70" mass="7729">MGTAWAEVSEISEPRGEDTGPPYRGGNRGQAPNLYKSCFLFVFKQERTKRGQASRVQIIVIVASDVLLDS</sequence>
<feature type="region of interest" description="Disordered" evidence="1">
    <location>
        <begin position="1"/>
        <end position="30"/>
    </location>
</feature>
<accession>A0A402ATA8</accession>
<reference evidence="3" key="1">
    <citation type="submission" date="2018-12" db="EMBL/GenBank/DDBJ databases">
        <title>Tengunoibacter tsumagoiensis gen. nov., sp. nov., Dictyobacter kobayashii sp. nov., D. alpinus sp. nov., and D. joshuensis sp. nov. and description of Dictyobacteraceae fam. nov. within the order Ktedonobacterales isolated from Tengu-no-mugimeshi.</title>
        <authorList>
            <person name="Wang C.M."/>
            <person name="Zheng Y."/>
            <person name="Sakai Y."/>
            <person name="Toyoda A."/>
            <person name="Minakuchi Y."/>
            <person name="Abe K."/>
            <person name="Yokota A."/>
            <person name="Yabe S."/>
        </authorList>
    </citation>
    <scope>NUCLEOTIDE SEQUENCE [LARGE SCALE GENOMIC DNA]</scope>
    <source>
        <strain evidence="3">Uno11</strain>
    </source>
</reference>
<evidence type="ECO:0000256" key="1">
    <source>
        <dbReference type="SAM" id="MobiDB-lite"/>
    </source>
</evidence>
<protein>
    <submittedName>
        <fullName evidence="2">Uncharacterized protein</fullName>
    </submittedName>
</protein>
<dbReference type="Proteomes" id="UP000287188">
    <property type="component" value="Unassembled WGS sequence"/>
</dbReference>
<comment type="caution">
    <text evidence="2">The sequence shown here is derived from an EMBL/GenBank/DDBJ whole genome shotgun (WGS) entry which is preliminary data.</text>
</comment>
<dbReference type="EMBL" id="BIFS01000002">
    <property type="protein sequence ID" value="GCE22322.1"/>
    <property type="molecule type" value="Genomic_DNA"/>
</dbReference>
<organism evidence="2 3">
    <name type="scientific">Dictyobacter kobayashii</name>
    <dbReference type="NCBI Taxonomy" id="2014872"/>
    <lineage>
        <taxon>Bacteria</taxon>
        <taxon>Bacillati</taxon>
        <taxon>Chloroflexota</taxon>
        <taxon>Ktedonobacteria</taxon>
        <taxon>Ktedonobacterales</taxon>
        <taxon>Dictyobacteraceae</taxon>
        <taxon>Dictyobacter</taxon>
    </lineage>
</organism>
<evidence type="ECO:0000313" key="2">
    <source>
        <dbReference type="EMBL" id="GCE22322.1"/>
    </source>
</evidence>
<evidence type="ECO:0000313" key="3">
    <source>
        <dbReference type="Proteomes" id="UP000287188"/>
    </source>
</evidence>
<proteinExistence type="predicted"/>
<gene>
    <name evidence="2" type="ORF">KDK_61220</name>
</gene>
<name>A0A402ATA8_9CHLR</name>
<keyword evidence="3" id="KW-1185">Reference proteome</keyword>